<feature type="region of interest" description="Disordered" evidence="1">
    <location>
        <begin position="28"/>
        <end position="62"/>
    </location>
</feature>
<keyword evidence="3" id="KW-1185">Reference proteome</keyword>
<gene>
    <name evidence="2" type="ORF">CYMTET_5707</name>
</gene>
<feature type="compositionally biased region" description="Acidic residues" evidence="1">
    <location>
        <begin position="1181"/>
        <end position="1190"/>
    </location>
</feature>
<dbReference type="EMBL" id="LGRX02001143">
    <property type="protein sequence ID" value="KAK3286756.1"/>
    <property type="molecule type" value="Genomic_DNA"/>
</dbReference>
<dbReference type="Proteomes" id="UP001190700">
    <property type="component" value="Unassembled WGS sequence"/>
</dbReference>
<protein>
    <submittedName>
        <fullName evidence="2">Uncharacterized protein</fullName>
    </submittedName>
</protein>
<feature type="region of interest" description="Disordered" evidence="1">
    <location>
        <begin position="1273"/>
        <end position="1297"/>
    </location>
</feature>
<organism evidence="2 3">
    <name type="scientific">Cymbomonas tetramitiformis</name>
    <dbReference type="NCBI Taxonomy" id="36881"/>
    <lineage>
        <taxon>Eukaryota</taxon>
        <taxon>Viridiplantae</taxon>
        <taxon>Chlorophyta</taxon>
        <taxon>Pyramimonadophyceae</taxon>
        <taxon>Pyramimonadales</taxon>
        <taxon>Pyramimonadaceae</taxon>
        <taxon>Cymbomonas</taxon>
    </lineage>
</organism>
<sequence length="1930" mass="213799">MGCTGGRGYLLQGKNEDVIQMLASTMEMRGQPNQHPGKDAAVSEEWRRRLPEPPASSRQQFLPQQESSFVEHSTEAVASHLAPITCEALCNMLLTASGDCVVTEKFGGLSWLYCFLESEHAPWQQVGGALLDTYCRSEEGLAILQNYANLKFLLITLCHALSRLDAWPGAGRPAHAMFHCVRALQARKLVDAAVLSALLRVASVHTRVHPARHCAAAALTSVAREPGMQPLMLSQTRLLPTLVELAQEHDITELQQFALSIVAHLGGHHTTSILPQTTQTGVQRRQLLECGYARVVKTAVDVPETKALLREAASAALLTILGQEDPVLAGPLEISAAQRLLQSPAGTRTLLYASAAVWCLARSGGEGEGGACAKLVTFGGYPLTCQLAHACMQAWSVTQSSCPTNFHVSEFAHRKRLPNGAATNCTPANGHWELDTAKEVASSTVTFLFASMWLLAYHLPARPDLFGLDKDPCAVWMWNRSTPTDTNVNSLMTVRDPVALRQIQGTEPLIVLAEIVRDAEVGHLHQRLAMHTLFTVASLSSGYLPRLHDLNLRAHCERILQVGRLPLDLRWAASGIFLALLQPSLKDAYATDNPVSLTIEGGKFDPQHSPQLESGVFGGFECTRDKTTNELFRYCANGGMRLIGRLTSMRAYKGDEWIWLSEEALLEQATAVLVFLLDSDEPSLQELGARGAAVLALLHPLALGVHGTVSALARVMQRALTHEVQVLVSEALLNLSKVPENQLLIARKCVYQVLAYNTNPEAPQAVRTNTSCVLYNLKTHPENTTVLYKAELVWRATTLKYGAPHTHADPTKMMKATRSAWRQAHHRGSRPTGMAAGECQVTLHTLLVRVRCYTSQEIRSVEASGALLVDGEASRPWMWHGRIPGAAPFKPAGAAGATFAAREMEQEAAWGGGTVGVHGMTDSLQKGAVWVMTPEQLDEVRASGVETEVLVRSFGEVSVHAFKPTTGGSVSGGCLTQLRRYTWPPLPGTTETQYTQSMCNVTPQPLVPTPPGPGHYQHGMDRGGEMDLCHRHTMGAKTHRHCGSRHGGGWTGPPDKTGYQLPTNRSASGALTARGVAGEQDAPPATMTDLHKLMRQPFRTLYRPLPAECHSCWQPNVVDYHLQRLGYPPNQKDENAVPWEGDASEGEEEIMTEGLSPPWAGREHYPVRVEGGGGFLTFLEGEGESGEDEPGVLHGPHSEDEDEDEKVGVGGRRGRGGVDTGRGKRRLRKKFFRESLCEEMQRLVRFYLRGPADETIEDRTPAELMLQHEHVGQEPAGARAEAGRNPRPPGNPSWVLAHKPVSRSKSILTPRQREEEEKAAKAQLLATAQCGGGERGGRVSVFPPDAAAVTAVLESNGNEDAVTHWRFPYGGGAHPSGAPPRKSRVIDRFAMFKHAEGCQVCQDLFHHFELPTGEKVHLFHRPRCRIEMAEVAWAPPEPALPTQLEMLQEAALPVMAEWSLHPDPMLPLTDWLAAPPEVYAPQPWHKPSGAGRLLGNLPLHFRVEEIPPPWPRGNNLYEPEPEPEAPAVEGEDFLWLMDSTWAPRKAETRALGFTCTYRLLDQAGAWDSMFKRDWTRCIAKVRFQKLCGSDLLRVGEVVRAHHAVIRALYAYYCVIMSGQSSFSMSMGEWMQLCSDIKVGDSEVCTKRAVSELFVLSNFEEIKGTQEADLNEDKAYTRFELVESFVRLGILRYIRPERKLPPGEKNPTPSLALEKLMAEYVRPHAPRVATIMDPNHFRRDRLYKRSVDYMLWQYRGLLETAWQRYKWPNNAMTLPQWIKMLHDCELLKFEVTGLSVREASLCFVWSKMAVTDEIKHKVASQRLSYPDFTEALGRLADAFSPPTPEELEELGIVGRTPTYDYMFNMVKSADFRRFPRRPSHNPLADCTRPLQDKLRQLLEFFYKAIEPDGAINAKYVERVSELRKLGLIGPY</sequence>
<dbReference type="SUPFAM" id="SSF48371">
    <property type="entry name" value="ARM repeat"/>
    <property type="match status" value="2"/>
</dbReference>
<evidence type="ECO:0000313" key="2">
    <source>
        <dbReference type="EMBL" id="KAK3286756.1"/>
    </source>
</evidence>
<dbReference type="InterPro" id="IPR016024">
    <property type="entry name" value="ARM-type_fold"/>
</dbReference>
<feature type="region of interest" description="Disordered" evidence="1">
    <location>
        <begin position="1181"/>
        <end position="1222"/>
    </location>
</feature>
<dbReference type="Gene3D" id="1.25.10.10">
    <property type="entry name" value="Leucine-rich Repeat Variant"/>
    <property type="match status" value="2"/>
</dbReference>
<comment type="caution">
    <text evidence="2">The sequence shown here is derived from an EMBL/GenBank/DDBJ whole genome shotgun (WGS) entry which is preliminary data.</text>
</comment>
<dbReference type="InterPro" id="IPR011989">
    <property type="entry name" value="ARM-like"/>
</dbReference>
<reference evidence="2 3" key="1">
    <citation type="journal article" date="2015" name="Genome Biol. Evol.">
        <title>Comparative Genomics of a Bacterivorous Green Alga Reveals Evolutionary Causalities and Consequences of Phago-Mixotrophic Mode of Nutrition.</title>
        <authorList>
            <person name="Burns J.A."/>
            <person name="Paasch A."/>
            <person name="Narechania A."/>
            <person name="Kim E."/>
        </authorList>
    </citation>
    <scope>NUCLEOTIDE SEQUENCE [LARGE SCALE GENOMIC DNA]</scope>
    <source>
        <strain evidence="2 3">PLY_AMNH</strain>
    </source>
</reference>
<name>A0AAE0LIL5_9CHLO</name>
<accession>A0AAE0LIL5</accession>
<proteinExistence type="predicted"/>
<evidence type="ECO:0000256" key="1">
    <source>
        <dbReference type="SAM" id="MobiDB-lite"/>
    </source>
</evidence>
<evidence type="ECO:0000313" key="3">
    <source>
        <dbReference type="Proteomes" id="UP001190700"/>
    </source>
</evidence>